<sequence length="175" mass="19398">MTDVEDLVEAVVDIEDIVEEIADPDDLIEDFVANPLMILFAFTAALAGLFLLCLFVLTLILLVLAFGPVEVLVLLMILSFVVFAGSVGAFLYVRTDIPSDVYHKINNALEQADDSPETEGAMTETEAIEELKNQYAAGNLDDYELEQALDDALTSENPADIVERYTETDREMERE</sequence>
<organism evidence="3 4">
    <name type="scientific">Haloarcula vallismortis</name>
    <name type="common">Halobacterium vallismortis</name>
    <dbReference type="NCBI Taxonomy" id="28442"/>
    <lineage>
        <taxon>Archaea</taxon>
        <taxon>Methanobacteriati</taxon>
        <taxon>Methanobacteriota</taxon>
        <taxon>Stenosarchaea group</taxon>
        <taxon>Halobacteria</taxon>
        <taxon>Halobacteriales</taxon>
        <taxon>Haloarculaceae</taxon>
        <taxon>Haloarcula</taxon>
    </lineage>
</organism>
<feature type="transmembrane region" description="Helical" evidence="2">
    <location>
        <begin position="71"/>
        <end position="93"/>
    </location>
</feature>
<dbReference type="Proteomes" id="UP000182573">
    <property type="component" value="Unassembled WGS sequence"/>
</dbReference>
<keyword evidence="2" id="KW-1133">Transmembrane helix</keyword>
<name>A0A1H3B8Z5_HALVA</name>
<protein>
    <recommendedName>
        <fullName evidence="5">Short C-terminal domain-containing protein</fullName>
    </recommendedName>
</protein>
<feature type="transmembrane region" description="Helical" evidence="2">
    <location>
        <begin position="36"/>
        <end position="64"/>
    </location>
</feature>
<evidence type="ECO:0000256" key="1">
    <source>
        <dbReference type="SAM" id="MobiDB-lite"/>
    </source>
</evidence>
<dbReference type="RefSeq" id="WP_004515891.1">
    <property type="nucleotide sequence ID" value="NZ_FNOF01000039.1"/>
</dbReference>
<accession>A0A1H3B8Z5</accession>
<dbReference type="EMBL" id="FNOF01000039">
    <property type="protein sequence ID" value="SDX37509.1"/>
    <property type="molecule type" value="Genomic_DNA"/>
</dbReference>
<evidence type="ECO:0000256" key="2">
    <source>
        <dbReference type="SAM" id="Phobius"/>
    </source>
</evidence>
<gene>
    <name evidence="3" type="ORF">SAMN05443574_1391</name>
</gene>
<keyword evidence="2" id="KW-0472">Membrane</keyword>
<feature type="compositionally biased region" description="Basic and acidic residues" evidence="1">
    <location>
        <begin position="161"/>
        <end position="175"/>
    </location>
</feature>
<feature type="region of interest" description="Disordered" evidence="1">
    <location>
        <begin position="151"/>
        <end position="175"/>
    </location>
</feature>
<evidence type="ECO:0000313" key="4">
    <source>
        <dbReference type="Proteomes" id="UP000182573"/>
    </source>
</evidence>
<keyword evidence="2" id="KW-0812">Transmembrane</keyword>
<evidence type="ECO:0008006" key="5">
    <source>
        <dbReference type="Google" id="ProtNLM"/>
    </source>
</evidence>
<evidence type="ECO:0000313" key="3">
    <source>
        <dbReference type="EMBL" id="SDX37509.1"/>
    </source>
</evidence>
<reference evidence="3 4" key="1">
    <citation type="submission" date="2016-10" db="EMBL/GenBank/DDBJ databases">
        <authorList>
            <person name="de Groot N.N."/>
        </authorList>
    </citation>
    <scope>NUCLEOTIDE SEQUENCE [LARGE SCALE GENOMIC DNA]</scope>
    <source>
        <strain evidence="3 4">DSM 3756</strain>
    </source>
</reference>
<dbReference type="AlphaFoldDB" id="A0A1H3B8Z5"/>
<proteinExistence type="predicted"/>